<evidence type="ECO:0000313" key="1">
    <source>
        <dbReference type="EMBL" id="MCQ5060296.1"/>
    </source>
</evidence>
<evidence type="ECO:0000313" key="2">
    <source>
        <dbReference type="Proteomes" id="UP001204814"/>
    </source>
</evidence>
<reference evidence="1" key="1">
    <citation type="submission" date="2022-06" db="EMBL/GenBank/DDBJ databases">
        <title>Isolation of gut microbiota from human fecal samples.</title>
        <authorList>
            <person name="Pamer E.G."/>
            <person name="Barat B."/>
            <person name="Waligurski E."/>
            <person name="Medina S."/>
            <person name="Paddock L."/>
            <person name="Mostad J."/>
        </authorList>
    </citation>
    <scope>NUCLEOTIDE SEQUENCE</scope>
    <source>
        <strain evidence="1">DFI.6.24</strain>
    </source>
</reference>
<sequence length="95" mass="11343">MTKTEQVEVVREKINFEKEFLDYQIKLVKEAEKELENCSYEDIQEKRSILGMRRTAASSQYMCLCGVLELSYELDLISKDEYKNVREQAFNKTFR</sequence>
<organism evidence="1 2">
    <name type="scientific">Faecalibacillus intestinalis</name>
    <dbReference type="NCBI Taxonomy" id="1982626"/>
    <lineage>
        <taxon>Bacteria</taxon>
        <taxon>Bacillati</taxon>
        <taxon>Bacillota</taxon>
        <taxon>Erysipelotrichia</taxon>
        <taxon>Erysipelotrichales</taxon>
        <taxon>Coprobacillaceae</taxon>
        <taxon>Faecalibacillus</taxon>
    </lineage>
</organism>
<dbReference type="AlphaFoldDB" id="A0AAP2UBU7"/>
<gene>
    <name evidence="1" type="ORF">NE542_00370</name>
</gene>
<accession>A0AAP2UBU7</accession>
<name>A0AAP2UBU7_9FIRM</name>
<proteinExistence type="predicted"/>
<comment type="caution">
    <text evidence="1">The sequence shown here is derived from an EMBL/GenBank/DDBJ whole genome shotgun (WGS) entry which is preliminary data.</text>
</comment>
<dbReference type="Proteomes" id="UP001204814">
    <property type="component" value="Unassembled WGS sequence"/>
</dbReference>
<dbReference type="EMBL" id="JANGBO010000001">
    <property type="protein sequence ID" value="MCQ5060296.1"/>
    <property type="molecule type" value="Genomic_DNA"/>
</dbReference>
<dbReference type="RefSeq" id="WP_227351926.1">
    <property type="nucleotide sequence ID" value="NZ_JAJDKX010000003.1"/>
</dbReference>
<protein>
    <submittedName>
        <fullName evidence="1">Uncharacterized protein</fullName>
    </submittedName>
</protein>